<accession>A0ABM0N0N5</accession>
<dbReference type="InterPro" id="IPR001584">
    <property type="entry name" value="Integrase_cat-core"/>
</dbReference>
<dbReference type="Pfam" id="PF00665">
    <property type="entry name" value="rve"/>
    <property type="match status" value="1"/>
</dbReference>
<dbReference type="PROSITE" id="PS50994">
    <property type="entry name" value="INTEGRASE"/>
    <property type="match status" value="1"/>
</dbReference>
<dbReference type="InterPro" id="IPR050951">
    <property type="entry name" value="Retrovirus_Pol_polyprotein"/>
</dbReference>
<dbReference type="RefSeq" id="XP_006825826.1">
    <property type="nucleotide sequence ID" value="XM_006825763.1"/>
</dbReference>
<protein>
    <submittedName>
        <fullName evidence="3">Uncharacterized protein LOC100372647</fullName>
    </submittedName>
</protein>
<feature type="non-terminal residue" evidence="3">
    <location>
        <position position="270"/>
    </location>
</feature>
<feature type="domain" description="Integrase catalytic" evidence="1">
    <location>
        <begin position="1"/>
        <end position="129"/>
    </location>
</feature>
<evidence type="ECO:0000259" key="1">
    <source>
        <dbReference type="PROSITE" id="PS50994"/>
    </source>
</evidence>
<gene>
    <name evidence="3" type="primary">LOC100372647</name>
</gene>
<proteinExistence type="predicted"/>
<keyword evidence="2" id="KW-1185">Reference proteome</keyword>
<reference evidence="3" key="1">
    <citation type="submission" date="2025-08" db="UniProtKB">
        <authorList>
            <consortium name="RefSeq"/>
        </authorList>
    </citation>
    <scope>IDENTIFICATION</scope>
    <source>
        <tissue evidence="3">Testes</tissue>
    </source>
</reference>
<sequence length="270" mass="30809">MCASTRFPEAIPLRKIITRNIVRALVKFFTTFGLPRCVQSDQGTNFMSAVFRQVFQRLGITHSISSAYHPESQGVLERFHQTLKSMLRAYCLEHSHDWDEGVPYLLFAVREVVQESLGFSPFDLVCGHIVRGPLKLLKERLLEDKTPTNLLSYVSEFKTRLHQAFDMARDNLKVPQCGMKSWYDKKRDVNKQQAVVCAPAVALEPGEEVLDSHVRLKNSQVLANLNKTLHHLPLSNMIELKSLILEFRILFPDAPGRTNLVEHDVVLEEG</sequence>
<dbReference type="Gene3D" id="3.30.420.10">
    <property type="entry name" value="Ribonuclease H-like superfamily/Ribonuclease H"/>
    <property type="match status" value="1"/>
</dbReference>
<dbReference type="InterPro" id="IPR036397">
    <property type="entry name" value="RNaseH_sf"/>
</dbReference>
<dbReference type="PANTHER" id="PTHR37984:SF15">
    <property type="entry name" value="INTEGRASE CATALYTIC DOMAIN-CONTAINING PROTEIN"/>
    <property type="match status" value="1"/>
</dbReference>
<dbReference type="Proteomes" id="UP000694865">
    <property type="component" value="Unplaced"/>
</dbReference>
<evidence type="ECO:0000313" key="2">
    <source>
        <dbReference type="Proteomes" id="UP000694865"/>
    </source>
</evidence>
<name>A0ABM0N0N5_SACKO</name>
<evidence type="ECO:0000313" key="3">
    <source>
        <dbReference type="RefSeq" id="XP_006825826.1"/>
    </source>
</evidence>
<dbReference type="PANTHER" id="PTHR37984">
    <property type="entry name" value="PROTEIN CBG26694"/>
    <property type="match status" value="1"/>
</dbReference>
<dbReference type="GeneID" id="100372647"/>
<dbReference type="InterPro" id="IPR012337">
    <property type="entry name" value="RNaseH-like_sf"/>
</dbReference>
<dbReference type="SUPFAM" id="SSF53098">
    <property type="entry name" value="Ribonuclease H-like"/>
    <property type="match status" value="1"/>
</dbReference>
<organism evidence="2 3">
    <name type="scientific">Saccoglossus kowalevskii</name>
    <name type="common">Acorn worm</name>
    <dbReference type="NCBI Taxonomy" id="10224"/>
    <lineage>
        <taxon>Eukaryota</taxon>
        <taxon>Metazoa</taxon>
        <taxon>Hemichordata</taxon>
        <taxon>Enteropneusta</taxon>
        <taxon>Harrimaniidae</taxon>
        <taxon>Saccoglossus</taxon>
    </lineage>
</organism>